<dbReference type="EMBL" id="ML121531">
    <property type="protein sequence ID" value="RPB27497.1"/>
    <property type="molecule type" value="Genomic_DNA"/>
</dbReference>
<name>A0A3N4LXA3_9PEZI</name>
<sequence length="148" mass="17263">MFLLCPIVLSLPFWRLPDRIWAYHGQKDCRTWRGGIRYIYLLVEWAWVEVWIHWGEVQIAGVHFDKKAKIVKVKLFNRTIEITEDSLSSGDFASYESASAPWAFLTGYGFENTEFSVTAYLGIYAADQNYYPSRQVPRTETADLRNEP</sequence>
<dbReference type="InParanoid" id="A0A3N4LXA3"/>
<dbReference type="AlphaFoldDB" id="A0A3N4LXA3"/>
<evidence type="ECO:0000313" key="1">
    <source>
        <dbReference type="EMBL" id="RPB27497.1"/>
    </source>
</evidence>
<proteinExistence type="predicted"/>
<gene>
    <name evidence="1" type="ORF">L211DRAFT_865665</name>
</gene>
<reference evidence="1 2" key="1">
    <citation type="journal article" date="2018" name="Nat. Ecol. Evol.">
        <title>Pezizomycetes genomes reveal the molecular basis of ectomycorrhizal truffle lifestyle.</title>
        <authorList>
            <person name="Murat C."/>
            <person name="Payen T."/>
            <person name="Noel B."/>
            <person name="Kuo A."/>
            <person name="Morin E."/>
            <person name="Chen J."/>
            <person name="Kohler A."/>
            <person name="Krizsan K."/>
            <person name="Balestrini R."/>
            <person name="Da Silva C."/>
            <person name="Montanini B."/>
            <person name="Hainaut M."/>
            <person name="Levati E."/>
            <person name="Barry K.W."/>
            <person name="Belfiori B."/>
            <person name="Cichocki N."/>
            <person name="Clum A."/>
            <person name="Dockter R.B."/>
            <person name="Fauchery L."/>
            <person name="Guy J."/>
            <person name="Iotti M."/>
            <person name="Le Tacon F."/>
            <person name="Lindquist E.A."/>
            <person name="Lipzen A."/>
            <person name="Malagnac F."/>
            <person name="Mello A."/>
            <person name="Molinier V."/>
            <person name="Miyauchi S."/>
            <person name="Poulain J."/>
            <person name="Riccioni C."/>
            <person name="Rubini A."/>
            <person name="Sitrit Y."/>
            <person name="Splivallo R."/>
            <person name="Traeger S."/>
            <person name="Wang M."/>
            <person name="Zifcakova L."/>
            <person name="Wipf D."/>
            <person name="Zambonelli A."/>
            <person name="Paolocci F."/>
            <person name="Nowrousian M."/>
            <person name="Ottonello S."/>
            <person name="Baldrian P."/>
            <person name="Spatafora J.W."/>
            <person name="Henrissat B."/>
            <person name="Nagy L.G."/>
            <person name="Aury J.M."/>
            <person name="Wincker P."/>
            <person name="Grigoriev I.V."/>
            <person name="Bonfante P."/>
            <person name="Martin F.M."/>
        </authorList>
    </citation>
    <scope>NUCLEOTIDE SEQUENCE [LARGE SCALE GENOMIC DNA]</scope>
    <source>
        <strain evidence="1 2">ATCC MYA-4762</strain>
    </source>
</reference>
<keyword evidence="2" id="KW-1185">Reference proteome</keyword>
<protein>
    <submittedName>
        <fullName evidence="1">Uncharacterized protein</fullName>
    </submittedName>
</protein>
<accession>A0A3N4LXA3</accession>
<organism evidence="1 2">
    <name type="scientific">Terfezia boudieri ATCC MYA-4762</name>
    <dbReference type="NCBI Taxonomy" id="1051890"/>
    <lineage>
        <taxon>Eukaryota</taxon>
        <taxon>Fungi</taxon>
        <taxon>Dikarya</taxon>
        <taxon>Ascomycota</taxon>
        <taxon>Pezizomycotina</taxon>
        <taxon>Pezizomycetes</taxon>
        <taxon>Pezizales</taxon>
        <taxon>Pezizaceae</taxon>
        <taxon>Terfezia</taxon>
    </lineage>
</organism>
<evidence type="ECO:0000313" key="2">
    <source>
        <dbReference type="Proteomes" id="UP000267821"/>
    </source>
</evidence>
<dbReference type="OrthoDB" id="426133at2759"/>
<dbReference type="Proteomes" id="UP000267821">
    <property type="component" value="Unassembled WGS sequence"/>
</dbReference>